<dbReference type="InterPro" id="IPR051043">
    <property type="entry name" value="Sulfatase_Mod_Factor_Kinase"/>
</dbReference>
<dbReference type="eggNOG" id="COG2865">
    <property type="taxonomic scope" value="Bacteria"/>
</dbReference>
<evidence type="ECO:0000259" key="1">
    <source>
        <dbReference type="PROSITE" id="PS50837"/>
    </source>
</evidence>
<dbReference type="Pfam" id="PF13271">
    <property type="entry name" value="DUF4062"/>
    <property type="match status" value="1"/>
</dbReference>
<dbReference type="Gene3D" id="3.90.1580.10">
    <property type="entry name" value="paralog of FGE (formylglycine-generating enzyme)"/>
    <property type="match status" value="1"/>
</dbReference>
<dbReference type="InterPro" id="IPR007111">
    <property type="entry name" value="NACHT_NTPase"/>
</dbReference>
<dbReference type="Proteomes" id="UP000008701">
    <property type="component" value="Chromosome"/>
</dbReference>
<dbReference type="RefSeq" id="WP_011745154.1">
    <property type="nucleotide sequence ID" value="NC_008639.1"/>
</dbReference>
<dbReference type="PANTHER" id="PTHR23150">
    <property type="entry name" value="SULFATASE MODIFYING FACTOR 1, 2"/>
    <property type="match status" value="1"/>
</dbReference>
<dbReference type="Pfam" id="PF05729">
    <property type="entry name" value="NACHT"/>
    <property type="match status" value="1"/>
</dbReference>
<dbReference type="GO" id="GO:0120147">
    <property type="term" value="F:formylglycine-generating oxidase activity"/>
    <property type="evidence" value="ECO:0007669"/>
    <property type="project" value="TreeGrafter"/>
</dbReference>
<dbReference type="Gene3D" id="3.30.565.60">
    <property type="match status" value="1"/>
</dbReference>
<proteinExistence type="predicted"/>
<dbReference type="KEGG" id="cph:Cpha266_1299"/>
<dbReference type="Gene3D" id="3.40.50.300">
    <property type="entry name" value="P-loop containing nucleotide triphosphate hydrolases"/>
    <property type="match status" value="1"/>
</dbReference>
<sequence length="1492" mass="171128">MQVDNKKTQSSISEFPEDAFLIFIGHSDDATAEAHAIYELQGRLEKDFRTFLKTNHESPFKSLMLWEWQIDASSKPGGQNVVVTPVLHRAQIIIFVFKERVGTVTSEEIENARELSKYTRINILAFFPAYHPESSKINNTIGARDWANLKGLYDKLTEDWSAEDSTSVTPCLPLYADIDDLKNIALEKLRDAMRDIIADIKCIKVPKHSTTYSSKRIIGYIKDISFDRRPVLIHMVEELDKVLIEKFLSTEDSLKELPQAKHSSSIEERLAILGCVMGSRPTLGAFLCFAPSRLIIDKFSSCSLQVVRFKGVSRTSSGVEKFSMHDNLLNLFDQGINWLTSEAHLGRQGRVGSTDRDDLEIPKIALREALANALVHRDYEDALNRDQPTRVEVFDNRIEITSFGTLPGSVNIDQLNQYSDTLRPVRRNPIIADIFQHITHVELNASGISRMRYAMQQALLPPPKIHIQNGAVVVCFTRPIFIDSNTRQPIELRKRALIGGSLSGLDAYRTAAFAVCLRSGYFPVMMEHHPNTENDEDDAIRLSNTMVDYADIYIGILTNQYGYVPDTHDKSITEIEYYRVKARKEMPRLMFSLKQKTIENDTYENESSSQKQLNFIETVTRESLVHDVCSVDELQDKLKGLIKVANNSPFEAKEYELRYQRALKTELGIISLLGTHALENIQVTLTDTFVSLRISDTWRTDMRWNPKAPYESLQEERIRNPEEVMSLVFETCRILLVIGDPGSGKTTLLKHYALSCLENEHYTTLGFKERVLVFYLPLRELVKSGVGYDTLPANLFAWSEKHSLGIAETVFFDWLHNRQTLLLFDGLDEISEPEQRIKACDWIDRVVTGFEKANVVVTSRYTGYRKGDGIELRSHHVRADIMDFSSEQQKEFLEKWFSSVLCSELRPGFKSLQEWTVEQKQKAAEKAATIIAFLEREENRSLRLLAAVPMLLQIMAILWKERHYLPKTRSELFNAAVNYLLDYRDRQKEISPLLSAEDARRVLMPVSLWMQEELQKDEADKALMQNEMQKHLKTLNKPPSVEMFCANLIDRAGLLVAYGDKEYRFRHKLFREYMAGIQLEKKMHSSPGYLNTLVNNFGKDWWEEPLRFYISEVDADAFDAFMGKLFDSEVSAMFNQKQQDLLITFIEEARQTKTDALQKKLLDSATTTNRQRYIMQCLKAIGTADALDAVRKFLDAPFEKKAEVLDFSFEIAGDTEQLSLGSKRDRYGSKDTIISDKLGAHYILIKGGSFTFSLTKRQESVPDFYVAKYTVTNQHYRRFINYLDSKEAGYASILPVETYIKSLFDLAESINGFSDFIKGEKSLATRFRSFWDDDKKLNKDYQPVIEPSWYAARAYCLWLSLLESDRRDTDLYCLPTEKEWEYAAGGKESRTYPWGNKKPSETLANYNNNEGSTTPSGRYPEGATLEGLHDMAGNVWEWTADLYNQDENWRSLRGGDYSTEAGALSCYARKDRDPSIKSYSIVGFRVIRSCKF</sequence>
<dbReference type="InterPro" id="IPR027417">
    <property type="entry name" value="P-loop_NTPase"/>
</dbReference>
<dbReference type="SUPFAM" id="SSF56436">
    <property type="entry name" value="C-type lectin-like"/>
    <property type="match status" value="1"/>
</dbReference>
<dbReference type="OrthoDB" id="595053at2"/>
<feature type="domain" description="NACHT" evidence="1">
    <location>
        <begin position="733"/>
        <end position="860"/>
    </location>
</feature>
<dbReference type="PROSITE" id="PS50837">
    <property type="entry name" value="NACHT"/>
    <property type="match status" value="1"/>
</dbReference>
<reference evidence="2 3" key="1">
    <citation type="submission" date="2006-12" db="EMBL/GenBank/DDBJ databases">
        <title>Complete sequence of Chlorobium phaeobacteroides DSM 266.</title>
        <authorList>
            <consortium name="US DOE Joint Genome Institute"/>
            <person name="Copeland A."/>
            <person name="Lucas S."/>
            <person name="Lapidus A."/>
            <person name="Barry K."/>
            <person name="Detter J.C."/>
            <person name="Glavina del Rio T."/>
            <person name="Hammon N."/>
            <person name="Israni S."/>
            <person name="Pitluck S."/>
            <person name="Goltsman E."/>
            <person name="Schmutz J."/>
            <person name="Larimer F."/>
            <person name="Land M."/>
            <person name="Hauser L."/>
            <person name="Mikhailova N."/>
            <person name="Li T."/>
            <person name="Overmann J."/>
            <person name="Bryant D.A."/>
            <person name="Richardson P."/>
        </authorList>
    </citation>
    <scope>NUCLEOTIDE SEQUENCE [LARGE SCALE GENOMIC DNA]</scope>
    <source>
        <strain evidence="2 3">DSM 266</strain>
    </source>
</reference>
<dbReference type="HOGENOM" id="CLU_004327_0_0_10"/>
<dbReference type="InterPro" id="IPR038475">
    <property type="entry name" value="RecG_C_sf"/>
</dbReference>
<dbReference type="InterPro" id="IPR016187">
    <property type="entry name" value="CTDL_fold"/>
</dbReference>
<name>A1BG04_CHLPD</name>
<dbReference type="PANTHER" id="PTHR23150:SF19">
    <property type="entry name" value="FORMYLGLYCINE-GENERATING ENZYME"/>
    <property type="match status" value="1"/>
</dbReference>
<accession>A1BG04</accession>
<dbReference type="InterPro" id="IPR025139">
    <property type="entry name" value="DUF4062"/>
</dbReference>
<dbReference type="eggNOG" id="COG5635">
    <property type="taxonomic scope" value="Bacteria"/>
</dbReference>
<gene>
    <name evidence="2" type="ordered locus">Cpha266_1299</name>
</gene>
<dbReference type="SUPFAM" id="SSF52540">
    <property type="entry name" value="P-loop containing nucleoside triphosphate hydrolases"/>
    <property type="match status" value="1"/>
</dbReference>
<protein>
    <recommendedName>
        <fullName evidence="1">NACHT domain-containing protein</fullName>
    </recommendedName>
</protein>
<evidence type="ECO:0000313" key="2">
    <source>
        <dbReference type="EMBL" id="ABL65331.1"/>
    </source>
</evidence>
<dbReference type="Pfam" id="PF03781">
    <property type="entry name" value="FGE-sulfatase"/>
    <property type="match status" value="1"/>
</dbReference>
<dbReference type="InterPro" id="IPR042095">
    <property type="entry name" value="SUMF_sf"/>
</dbReference>
<dbReference type="STRING" id="290317.Cpha266_1299"/>
<dbReference type="InterPro" id="IPR005532">
    <property type="entry name" value="SUMF_dom"/>
</dbReference>
<organism evidence="2 3">
    <name type="scientific">Chlorobium phaeobacteroides (strain DSM 266 / SMG 266 / 2430)</name>
    <dbReference type="NCBI Taxonomy" id="290317"/>
    <lineage>
        <taxon>Bacteria</taxon>
        <taxon>Pseudomonadati</taxon>
        <taxon>Chlorobiota</taxon>
        <taxon>Chlorobiia</taxon>
        <taxon>Chlorobiales</taxon>
        <taxon>Chlorobiaceae</taxon>
        <taxon>Chlorobium/Pelodictyon group</taxon>
        <taxon>Chlorobium</taxon>
    </lineage>
</organism>
<dbReference type="eggNOG" id="COG1262">
    <property type="taxonomic scope" value="Bacteria"/>
</dbReference>
<dbReference type="Pfam" id="PF13749">
    <property type="entry name" value="HATPase_c_4"/>
    <property type="match status" value="1"/>
</dbReference>
<keyword evidence="3" id="KW-1185">Reference proteome</keyword>
<dbReference type="EMBL" id="CP000492">
    <property type="protein sequence ID" value="ABL65331.1"/>
    <property type="molecule type" value="Genomic_DNA"/>
</dbReference>
<evidence type="ECO:0000313" key="3">
    <source>
        <dbReference type="Proteomes" id="UP000008701"/>
    </source>
</evidence>